<keyword evidence="2" id="KW-1185">Reference proteome</keyword>
<gene>
    <name evidence="1" type="ORF">Pan14r_16570</name>
</gene>
<accession>A0A5C5Y3W5</accession>
<protein>
    <submittedName>
        <fullName evidence="1">Uncharacterized protein</fullName>
    </submittedName>
</protein>
<dbReference type="AlphaFoldDB" id="A0A5C5Y3W5"/>
<dbReference type="EMBL" id="SJPL01000001">
    <property type="protein sequence ID" value="TWT69371.1"/>
    <property type="molecule type" value="Genomic_DNA"/>
</dbReference>
<comment type="caution">
    <text evidence="1">The sequence shown here is derived from an EMBL/GenBank/DDBJ whole genome shotgun (WGS) entry which is preliminary data.</text>
</comment>
<reference evidence="1 2" key="1">
    <citation type="submission" date="2019-02" db="EMBL/GenBank/DDBJ databases">
        <title>Deep-cultivation of Planctomycetes and their phenomic and genomic characterization uncovers novel biology.</title>
        <authorList>
            <person name="Wiegand S."/>
            <person name="Jogler M."/>
            <person name="Boedeker C."/>
            <person name="Pinto D."/>
            <person name="Vollmers J."/>
            <person name="Rivas-Marin E."/>
            <person name="Kohn T."/>
            <person name="Peeters S.H."/>
            <person name="Heuer A."/>
            <person name="Rast P."/>
            <person name="Oberbeckmann S."/>
            <person name="Bunk B."/>
            <person name="Jeske O."/>
            <person name="Meyerdierks A."/>
            <person name="Storesund J.E."/>
            <person name="Kallscheuer N."/>
            <person name="Luecker S."/>
            <person name="Lage O.M."/>
            <person name="Pohl T."/>
            <person name="Merkel B.J."/>
            <person name="Hornburger P."/>
            <person name="Mueller R.-W."/>
            <person name="Bruemmer F."/>
            <person name="Labrenz M."/>
            <person name="Spormann A.M."/>
            <person name="Op Den Camp H."/>
            <person name="Overmann J."/>
            <person name="Amann R."/>
            <person name="Jetten M.S.M."/>
            <person name="Mascher T."/>
            <person name="Medema M.H."/>
            <person name="Devos D.P."/>
            <person name="Kaster A.-K."/>
            <person name="Ovreas L."/>
            <person name="Rohde M."/>
            <person name="Galperin M.Y."/>
            <person name="Jogler C."/>
        </authorList>
    </citation>
    <scope>NUCLEOTIDE SEQUENCE [LARGE SCALE GENOMIC DNA]</scope>
    <source>
        <strain evidence="1 2">Pan14r</strain>
    </source>
</reference>
<evidence type="ECO:0000313" key="2">
    <source>
        <dbReference type="Proteomes" id="UP000317238"/>
    </source>
</evidence>
<evidence type="ECO:0000313" key="1">
    <source>
        <dbReference type="EMBL" id="TWT69371.1"/>
    </source>
</evidence>
<organism evidence="1 2">
    <name type="scientific">Crateriforma conspicua</name>
    <dbReference type="NCBI Taxonomy" id="2527996"/>
    <lineage>
        <taxon>Bacteria</taxon>
        <taxon>Pseudomonadati</taxon>
        <taxon>Planctomycetota</taxon>
        <taxon>Planctomycetia</taxon>
        <taxon>Planctomycetales</taxon>
        <taxon>Planctomycetaceae</taxon>
        <taxon>Crateriforma</taxon>
    </lineage>
</organism>
<sequence length="66" mass="7311">MFDAECGIGGCEITQPCEEHPDRFASFPMNHERDLCIPKRQPSSAFAQMATQCRKNSESCGGSERS</sequence>
<proteinExistence type="predicted"/>
<dbReference type="Proteomes" id="UP000317238">
    <property type="component" value="Unassembled WGS sequence"/>
</dbReference>
<name>A0A5C5Y3W5_9PLAN</name>